<reference evidence="1 2" key="1">
    <citation type="submission" date="2016-11" db="EMBL/GenBank/DDBJ databases">
        <title>Genomic analysis of Caldithrix abyssi and proposal of a novel bacterial phylum Caldithrichaeota.</title>
        <authorList>
            <person name="Kublanov I."/>
            <person name="Sigalova O."/>
            <person name="Gavrilov S."/>
            <person name="Lebedinsky A."/>
            <person name="Ivanova N."/>
            <person name="Daum C."/>
            <person name="Reddy T."/>
            <person name="Klenk H.P."/>
            <person name="Goker M."/>
            <person name="Reva O."/>
            <person name="Miroshnichenko M."/>
            <person name="Kyprides N."/>
            <person name="Woyke T."/>
            <person name="Gelfand M."/>
        </authorList>
    </citation>
    <scope>NUCLEOTIDE SEQUENCE [LARGE SCALE GENOMIC DNA]</scope>
    <source>
        <strain evidence="1 2">LF13</strain>
    </source>
</reference>
<dbReference type="EMBL" id="CP018099">
    <property type="protein sequence ID" value="APF20302.1"/>
    <property type="molecule type" value="Genomic_DNA"/>
</dbReference>
<dbReference type="Proteomes" id="UP000183868">
    <property type="component" value="Chromosome"/>
</dbReference>
<evidence type="ECO:0000313" key="2">
    <source>
        <dbReference type="Proteomes" id="UP000183868"/>
    </source>
</evidence>
<sequence length="62" mass="7621">MFFAITFVFFNKVMYLIKKPKQFKLFTHFLKNEGYSVFNHLLNVPQNFKQRPYNRLIFKGIQ</sequence>
<name>A0A1J1CCN0_CALAY</name>
<dbReference type="AlphaFoldDB" id="A0A1J1CCN0"/>
<protein>
    <submittedName>
        <fullName evidence="1">Uncharacterized protein</fullName>
    </submittedName>
</protein>
<proteinExistence type="predicted"/>
<organism evidence="1 2">
    <name type="scientific">Caldithrix abyssi DSM 13497</name>
    <dbReference type="NCBI Taxonomy" id="880073"/>
    <lineage>
        <taxon>Bacteria</taxon>
        <taxon>Pseudomonadati</taxon>
        <taxon>Calditrichota</taxon>
        <taxon>Calditrichia</taxon>
        <taxon>Calditrichales</taxon>
        <taxon>Calditrichaceae</taxon>
        <taxon>Caldithrix</taxon>
    </lineage>
</organism>
<dbReference type="KEGG" id="caby:Cabys_3556"/>
<gene>
    <name evidence="1" type="ORF">Cabys_3556</name>
</gene>
<evidence type="ECO:0000313" key="1">
    <source>
        <dbReference type="EMBL" id="APF20302.1"/>
    </source>
</evidence>
<accession>A0A1J1CCN0</accession>